<evidence type="ECO:0008006" key="3">
    <source>
        <dbReference type="Google" id="ProtNLM"/>
    </source>
</evidence>
<protein>
    <recommendedName>
        <fullName evidence="3">BIG2 domain-containing protein</fullName>
    </recommendedName>
</protein>
<dbReference type="EMBL" id="NWVW01000007">
    <property type="protein sequence ID" value="PHO09773.1"/>
    <property type="molecule type" value="Genomic_DNA"/>
</dbReference>
<dbReference type="Gene3D" id="2.60.40.1080">
    <property type="match status" value="1"/>
</dbReference>
<dbReference type="Proteomes" id="UP000221384">
    <property type="component" value="Unassembled WGS sequence"/>
</dbReference>
<dbReference type="RefSeq" id="WP_099334381.1">
    <property type="nucleotide sequence ID" value="NZ_CP042812.1"/>
</dbReference>
<gene>
    <name evidence="1" type="ORF">CPG37_07085</name>
</gene>
<organism evidence="1 2">
    <name type="scientific">Malaciobacter canalis</name>
    <dbReference type="NCBI Taxonomy" id="1912871"/>
    <lineage>
        <taxon>Bacteria</taxon>
        <taxon>Pseudomonadati</taxon>
        <taxon>Campylobacterota</taxon>
        <taxon>Epsilonproteobacteria</taxon>
        <taxon>Campylobacterales</taxon>
        <taxon>Arcobacteraceae</taxon>
        <taxon>Malaciobacter</taxon>
    </lineage>
</organism>
<accession>A0ABX4LTW3</accession>
<sequence length="386" mass="41894">MSGIMRLNNIAKSGALGATDARLSGSLTPKQGRIFVKAIIASHDLLGKVTTDITGKLTKERDGWDTAKGILTRHKSGLKAPDANLKKLGKIGCKLDMTNGVELNAKILDEALEDNQDNPNFEKEQFAAFNTIFSNDLQYLGIIGIADSDDHEADFNKLAKGWFQIARDSKNVNKPTSSNDSILMRLKHLVKNAHDDVKGMASILMSASDYMDYQFEIAEKYKDLATLLSADKKTFMQMPIEVSADIENGEYLLTPLKNMIFGISSRVKRSRWYDDDESALKYKFVVFPDYEFDVHKYVTYMTIVPLSITGLNASVAVGGTTQKTIQSAAGTGVEGVSVVSNDTDIATVTYASATGVISIKGVAAGTTTVTVNDGTSTKTIEVTVTA</sequence>
<evidence type="ECO:0000313" key="2">
    <source>
        <dbReference type="Proteomes" id="UP000221384"/>
    </source>
</evidence>
<keyword evidence="2" id="KW-1185">Reference proteome</keyword>
<proteinExistence type="predicted"/>
<reference evidence="1 2" key="1">
    <citation type="submission" date="2017-09" db="EMBL/GenBank/DDBJ databases">
        <authorList>
            <person name="Perez-Cataluna A."/>
            <person name="Figueras M.J."/>
            <person name="Salas-Masso N."/>
        </authorList>
    </citation>
    <scope>NUCLEOTIDE SEQUENCE [LARGE SCALE GENOMIC DNA]</scope>
    <source>
        <strain evidence="1 2">F138-33</strain>
    </source>
</reference>
<comment type="caution">
    <text evidence="1">The sequence shown here is derived from an EMBL/GenBank/DDBJ whole genome shotgun (WGS) entry which is preliminary data.</text>
</comment>
<name>A0ABX4LTW3_9BACT</name>
<evidence type="ECO:0000313" key="1">
    <source>
        <dbReference type="EMBL" id="PHO09773.1"/>
    </source>
</evidence>